<dbReference type="Gene3D" id="3.40.50.360">
    <property type="match status" value="1"/>
</dbReference>
<dbReference type="GO" id="GO:0009055">
    <property type="term" value="F:electron transfer activity"/>
    <property type="evidence" value="ECO:0007669"/>
    <property type="project" value="TreeGrafter"/>
</dbReference>
<proteinExistence type="predicted"/>
<dbReference type="PANTHER" id="PTHR47307">
    <property type="entry name" value="GLUTATHIONE-REGULATED POTASSIUM-EFFLUX SYSTEM ANCILLARY PROTEIN KEFG"/>
    <property type="match status" value="1"/>
</dbReference>
<comment type="caution">
    <text evidence="3">The sequence shown here is derived from an EMBL/GenBank/DDBJ whole genome shotgun (WGS) entry which is preliminary data.</text>
</comment>
<evidence type="ECO:0000313" key="3">
    <source>
        <dbReference type="EMBL" id="MBF0934211.1"/>
    </source>
</evidence>
<evidence type="ECO:0000259" key="2">
    <source>
        <dbReference type="Pfam" id="PF02525"/>
    </source>
</evidence>
<dbReference type="GO" id="GO:0003955">
    <property type="term" value="F:NAD(P)H dehydrogenase (quinone) activity"/>
    <property type="evidence" value="ECO:0007669"/>
    <property type="project" value="TreeGrafter"/>
</dbReference>
<dbReference type="SUPFAM" id="SSF52218">
    <property type="entry name" value="Flavoproteins"/>
    <property type="match status" value="1"/>
</dbReference>
<dbReference type="Proteomes" id="UP000757900">
    <property type="component" value="Unassembled WGS sequence"/>
</dbReference>
<dbReference type="InterPro" id="IPR003680">
    <property type="entry name" value="Flavodoxin_fold"/>
</dbReference>
<dbReference type="InterPro" id="IPR029039">
    <property type="entry name" value="Flavoprotein-like_sf"/>
</dbReference>
<evidence type="ECO:0000313" key="4">
    <source>
        <dbReference type="Proteomes" id="UP000757900"/>
    </source>
</evidence>
<organism evidence="3 4">
    <name type="scientific">Abiotrophia defectiva</name>
    <name type="common">Streptococcus defectivus</name>
    <dbReference type="NCBI Taxonomy" id="46125"/>
    <lineage>
        <taxon>Bacteria</taxon>
        <taxon>Bacillati</taxon>
        <taxon>Bacillota</taxon>
        <taxon>Bacilli</taxon>
        <taxon>Lactobacillales</taxon>
        <taxon>Aerococcaceae</taxon>
        <taxon>Abiotrophia</taxon>
    </lineage>
</organism>
<dbReference type="AlphaFoldDB" id="A0A929MMP5"/>
<accession>A0A929MMP5</accession>
<feature type="domain" description="Flavodoxin-like fold" evidence="2">
    <location>
        <begin position="3"/>
        <end position="159"/>
    </location>
</feature>
<reference evidence="3" key="1">
    <citation type="submission" date="2020-04" db="EMBL/GenBank/DDBJ databases">
        <title>Deep metagenomics examines the oral microbiome during advanced dental caries in children, revealing novel taxa and co-occurrences with host molecules.</title>
        <authorList>
            <person name="Baker J.L."/>
            <person name="Morton J.T."/>
            <person name="Dinis M."/>
            <person name="Alvarez R."/>
            <person name="Tran N.C."/>
            <person name="Knight R."/>
            <person name="Edlund A."/>
        </authorList>
    </citation>
    <scope>NUCLEOTIDE SEQUENCE</scope>
    <source>
        <strain evidence="3">JCVI_23_bin.16</strain>
    </source>
</reference>
<name>A0A929MMP5_ABIDE</name>
<keyword evidence="1" id="KW-0560">Oxidoreductase</keyword>
<dbReference type="PANTHER" id="PTHR47307:SF1">
    <property type="entry name" value="GLUTATHIONE-REGULATED POTASSIUM-EFFLUX SYSTEM ANCILLARY PROTEIN KEFG"/>
    <property type="match status" value="1"/>
</dbReference>
<protein>
    <submittedName>
        <fullName evidence="3">NAD(P)H-dependent oxidoreductase</fullName>
    </submittedName>
</protein>
<dbReference type="GO" id="GO:0010181">
    <property type="term" value="F:FMN binding"/>
    <property type="evidence" value="ECO:0007669"/>
    <property type="project" value="TreeGrafter"/>
</dbReference>
<dbReference type="InterPro" id="IPR046980">
    <property type="entry name" value="KefG/KefF"/>
</dbReference>
<gene>
    <name evidence="3" type="ORF">HXK00_01035</name>
</gene>
<dbReference type="Pfam" id="PF02525">
    <property type="entry name" value="Flavodoxin_2"/>
    <property type="match status" value="1"/>
</dbReference>
<dbReference type="EMBL" id="JABZFV010000005">
    <property type="protein sequence ID" value="MBF0934211.1"/>
    <property type="molecule type" value="Genomic_DNA"/>
</dbReference>
<sequence>MTKTIVYLAHPDVAGSSSQQFLQQSGLALTEVSYVDLQAEYEANGRHFDAGVELARLTRYDRVIFQFQLYWYQAPAILKIWLDSVFDMSKAMQAAMPRLAQMEMGLVVIAGVKASRYQVGGREGFSLSSLLSPYYAWAKHFGLAPLAYFPVHQFHYLTELQKKQLLVHYACYLETGKVDDFEALQTFVLERLADLDLSLSLESQAVYDQFREGLSQNRDEIQELQALNKED</sequence>
<evidence type="ECO:0000256" key="1">
    <source>
        <dbReference type="ARBA" id="ARBA00023002"/>
    </source>
</evidence>